<organism evidence="2 3">
    <name type="scientific">Drosophila kikkawai</name>
    <name type="common">Fruit fly</name>
    <dbReference type="NCBI Taxonomy" id="30033"/>
    <lineage>
        <taxon>Eukaryota</taxon>
        <taxon>Metazoa</taxon>
        <taxon>Ecdysozoa</taxon>
        <taxon>Arthropoda</taxon>
        <taxon>Hexapoda</taxon>
        <taxon>Insecta</taxon>
        <taxon>Pterygota</taxon>
        <taxon>Neoptera</taxon>
        <taxon>Endopterygota</taxon>
        <taxon>Diptera</taxon>
        <taxon>Brachycera</taxon>
        <taxon>Muscomorpha</taxon>
        <taxon>Ephydroidea</taxon>
        <taxon>Drosophilidae</taxon>
        <taxon>Drosophila</taxon>
        <taxon>Sophophora</taxon>
    </lineage>
</organism>
<dbReference type="OMA" id="HVINYVL"/>
<name>A0A6P4JDL2_DROKI</name>
<dbReference type="AlphaFoldDB" id="A0A6P4JDL2"/>
<evidence type="ECO:0000313" key="2">
    <source>
        <dbReference type="Proteomes" id="UP001652661"/>
    </source>
</evidence>
<gene>
    <name evidence="3" type="primary">Boh2</name>
</gene>
<dbReference type="OrthoDB" id="7779943at2759"/>
<proteinExistence type="predicted"/>
<evidence type="ECO:0000256" key="1">
    <source>
        <dbReference type="SAM" id="MobiDB-lite"/>
    </source>
</evidence>
<accession>A0A6P4JDL2</accession>
<dbReference type="RefSeq" id="XP_017032703.1">
    <property type="nucleotide sequence ID" value="XM_017177214.3"/>
</dbReference>
<dbReference type="Proteomes" id="UP001652661">
    <property type="component" value="Chromosome 2L"/>
</dbReference>
<evidence type="ECO:0000313" key="3">
    <source>
        <dbReference type="RefSeq" id="XP_017032703.1"/>
    </source>
</evidence>
<reference evidence="2" key="1">
    <citation type="submission" date="2025-05" db="UniProtKB">
        <authorList>
            <consortium name="RefSeq"/>
        </authorList>
    </citation>
    <scope>NUCLEOTIDE SEQUENCE [LARGE SCALE GENOMIC DNA]</scope>
    <source>
        <strain evidence="2">14028-0561.14</strain>
    </source>
</reference>
<keyword evidence="2" id="KW-1185">Reference proteome</keyword>
<reference evidence="3" key="2">
    <citation type="submission" date="2025-08" db="UniProtKB">
        <authorList>
            <consortium name="RefSeq"/>
        </authorList>
    </citation>
    <scope>IDENTIFICATION</scope>
    <source>
        <strain evidence="3">14028-0561.14</strain>
        <tissue evidence="3">Whole fly</tissue>
    </source>
</reference>
<protein>
    <submittedName>
        <fullName evidence="3">Uncharacterized protein Boh2</fullName>
    </submittedName>
</protein>
<feature type="region of interest" description="Disordered" evidence="1">
    <location>
        <begin position="150"/>
        <end position="192"/>
    </location>
</feature>
<sequence length="251" mass="26733">MQQASAAQTTANSGGDALMPLRACNTAGCKVATVVDKTKRKCCQFVSTPYILPKPLVVNGHTSIFQVGGKMAKMCDIPSISQATGGDGGQPIYRIKPGTHAHVINYVLIDDSDSLEKSRSGDQEAMRLLLDSQRDSAVSKLQKLIANHRGTAPINNPVSTPTNNPVSTPTPARPTVVPSASPASRHVTTPQIHPDFSIASVEGSVPFRPAIVPPAAPPVTASTVPVHVDRLQAELMELRRKVARLEETPRR</sequence>
<feature type="compositionally biased region" description="Low complexity" evidence="1">
    <location>
        <begin position="155"/>
        <end position="170"/>
    </location>
</feature>